<reference evidence="2" key="1">
    <citation type="submission" date="2022-01" db="EMBL/GenBank/DDBJ databases">
        <authorList>
            <person name="King R."/>
        </authorList>
    </citation>
    <scope>NUCLEOTIDE SEQUENCE</scope>
</reference>
<gene>
    <name evidence="2" type="ORF">PSYICH_LOCUS476</name>
</gene>
<dbReference type="OrthoDB" id="6611988at2759"/>
<dbReference type="Proteomes" id="UP001153636">
    <property type="component" value="Chromosome 1"/>
</dbReference>
<sequence length="282" mass="32212">MDMDKTCANTSAVVVSNMEQTRFSITADCESITEPNDYGSVGQSDVVPFAVISKFINDEIKLVPVAARSELLISDSEESHKCETQRELEKIAGTSLETGIHPVINDTEYISDPDGYDSDRDPEYEVSPRSNTPSTSESEARHESELEEPEHNGISLDIPKGRAKKGRKRKYLNMTRAENKRAKNSNELHFDYKRKAIEKKTFDETFKCKCYKKCHIKVSTDERKREFIKYWELGSYDAQTALLGALVSEEPKNRKYEQNIRSRQFSTHYKLNKTAMCAARLV</sequence>
<evidence type="ECO:0000313" key="3">
    <source>
        <dbReference type="Proteomes" id="UP001153636"/>
    </source>
</evidence>
<organism evidence="2 3">
    <name type="scientific">Psylliodes chrysocephalus</name>
    <dbReference type="NCBI Taxonomy" id="3402493"/>
    <lineage>
        <taxon>Eukaryota</taxon>
        <taxon>Metazoa</taxon>
        <taxon>Ecdysozoa</taxon>
        <taxon>Arthropoda</taxon>
        <taxon>Hexapoda</taxon>
        <taxon>Insecta</taxon>
        <taxon>Pterygota</taxon>
        <taxon>Neoptera</taxon>
        <taxon>Endopterygota</taxon>
        <taxon>Coleoptera</taxon>
        <taxon>Polyphaga</taxon>
        <taxon>Cucujiformia</taxon>
        <taxon>Chrysomeloidea</taxon>
        <taxon>Chrysomelidae</taxon>
        <taxon>Galerucinae</taxon>
        <taxon>Alticini</taxon>
        <taxon>Psylliodes</taxon>
    </lineage>
</organism>
<evidence type="ECO:0000313" key="2">
    <source>
        <dbReference type="EMBL" id="CAH1099732.1"/>
    </source>
</evidence>
<name>A0A9P0CA01_9CUCU</name>
<proteinExistence type="predicted"/>
<feature type="region of interest" description="Disordered" evidence="1">
    <location>
        <begin position="102"/>
        <end position="168"/>
    </location>
</feature>
<accession>A0A9P0CA01</accession>
<evidence type="ECO:0000256" key="1">
    <source>
        <dbReference type="SAM" id="MobiDB-lite"/>
    </source>
</evidence>
<dbReference type="EMBL" id="OV651813">
    <property type="protein sequence ID" value="CAH1099732.1"/>
    <property type="molecule type" value="Genomic_DNA"/>
</dbReference>
<protein>
    <submittedName>
        <fullName evidence="2">Uncharacterized protein</fullName>
    </submittedName>
</protein>
<dbReference type="AlphaFoldDB" id="A0A9P0CA01"/>
<keyword evidence="3" id="KW-1185">Reference proteome</keyword>